<gene>
    <name evidence="5" type="ORF">EDC39_11510</name>
</gene>
<dbReference type="Pfam" id="PF13432">
    <property type="entry name" value="TPR_16"/>
    <property type="match status" value="1"/>
</dbReference>
<keyword evidence="2 3" id="KW-0802">TPR repeat</keyword>
<evidence type="ECO:0000313" key="5">
    <source>
        <dbReference type="EMBL" id="TYO96064.1"/>
    </source>
</evidence>
<proteinExistence type="predicted"/>
<feature type="transmembrane region" description="Helical" evidence="4">
    <location>
        <begin position="161"/>
        <end position="188"/>
    </location>
</feature>
<dbReference type="InterPro" id="IPR052346">
    <property type="entry name" value="O-mannosyl-transferase_TMTC"/>
</dbReference>
<feature type="transmembrane region" description="Helical" evidence="4">
    <location>
        <begin position="347"/>
        <end position="363"/>
    </location>
</feature>
<feature type="transmembrane region" description="Helical" evidence="4">
    <location>
        <begin position="106"/>
        <end position="125"/>
    </location>
</feature>
<dbReference type="SMART" id="SM00028">
    <property type="entry name" value="TPR"/>
    <property type="match status" value="2"/>
</dbReference>
<evidence type="ECO:0000256" key="4">
    <source>
        <dbReference type="SAM" id="Phobius"/>
    </source>
</evidence>
<keyword evidence="4" id="KW-0812">Transmembrane</keyword>
<accession>A0A5D3WH05</accession>
<feature type="transmembrane region" description="Helical" evidence="4">
    <location>
        <begin position="80"/>
        <end position="99"/>
    </location>
</feature>
<dbReference type="RefSeq" id="WP_148896879.1">
    <property type="nucleotide sequence ID" value="NZ_VNIB01000015.1"/>
</dbReference>
<dbReference type="InterPro" id="IPR011990">
    <property type="entry name" value="TPR-like_helical_dom_sf"/>
</dbReference>
<feature type="transmembrane region" description="Helical" evidence="4">
    <location>
        <begin position="320"/>
        <end position="341"/>
    </location>
</feature>
<feature type="repeat" description="TPR" evidence="3">
    <location>
        <begin position="413"/>
        <end position="446"/>
    </location>
</feature>
<reference evidence="5 6" key="1">
    <citation type="submission" date="2019-07" db="EMBL/GenBank/DDBJ databases">
        <title>Genomic Encyclopedia of Type Strains, Phase IV (KMG-IV): sequencing the most valuable type-strain genomes for metagenomic binning, comparative biology and taxonomic classification.</title>
        <authorList>
            <person name="Goeker M."/>
        </authorList>
    </citation>
    <scope>NUCLEOTIDE SEQUENCE [LARGE SCALE GENOMIC DNA]</scope>
    <source>
        <strain evidence="5 6">SS015</strain>
    </source>
</reference>
<name>A0A5D3WH05_9BACT</name>
<dbReference type="PANTHER" id="PTHR44227:SF3">
    <property type="entry name" value="PROTEIN O-MANNOSYL-TRANSFERASE TMTC4"/>
    <property type="match status" value="1"/>
</dbReference>
<feature type="transmembrane region" description="Helical" evidence="4">
    <location>
        <begin position="372"/>
        <end position="389"/>
    </location>
</feature>
<feature type="transmembrane region" description="Helical" evidence="4">
    <location>
        <begin position="208"/>
        <end position="227"/>
    </location>
</feature>
<evidence type="ECO:0000313" key="6">
    <source>
        <dbReference type="Proteomes" id="UP000324159"/>
    </source>
</evidence>
<dbReference type="PANTHER" id="PTHR44227">
    <property type="match status" value="1"/>
</dbReference>
<dbReference type="PROSITE" id="PS50005">
    <property type="entry name" value="TPR"/>
    <property type="match status" value="1"/>
</dbReference>
<comment type="caution">
    <text evidence="5">The sequence shown here is derived from an EMBL/GenBank/DDBJ whole genome shotgun (WGS) entry which is preliminary data.</text>
</comment>
<feature type="transmembrane region" description="Helical" evidence="4">
    <location>
        <begin position="137"/>
        <end position="154"/>
    </location>
</feature>
<dbReference type="InterPro" id="IPR019734">
    <property type="entry name" value="TPR_rpt"/>
</dbReference>
<feature type="transmembrane region" description="Helical" evidence="4">
    <location>
        <begin position="294"/>
        <end position="313"/>
    </location>
</feature>
<protein>
    <submittedName>
        <fullName evidence="5">Tetratricopeptide repeat protein</fullName>
    </submittedName>
</protein>
<dbReference type="EMBL" id="VNIB01000015">
    <property type="protein sequence ID" value="TYO96064.1"/>
    <property type="molecule type" value="Genomic_DNA"/>
</dbReference>
<organism evidence="5 6">
    <name type="scientific">Geothermobacter ehrlichii</name>
    <dbReference type="NCBI Taxonomy" id="213224"/>
    <lineage>
        <taxon>Bacteria</taxon>
        <taxon>Pseudomonadati</taxon>
        <taxon>Thermodesulfobacteriota</taxon>
        <taxon>Desulfuromonadia</taxon>
        <taxon>Desulfuromonadales</taxon>
        <taxon>Geothermobacteraceae</taxon>
        <taxon>Geothermobacter</taxon>
    </lineage>
</organism>
<dbReference type="SUPFAM" id="SSF48452">
    <property type="entry name" value="TPR-like"/>
    <property type="match status" value="1"/>
</dbReference>
<feature type="transmembrane region" description="Helical" evidence="4">
    <location>
        <begin position="248"/>
        <end position="274"/>
    </location>
</feature>
<keyword evidence="4" id="KW-0472">Membrane</keyword>
<feature type="transmembrane region" description="Helical" evidence="4">
    <location>
        <begin position="12"/>
        <end position="30"/>
    </location>
</feature>
<keyword evidence="4" id="KW-1133">Transmembrane helix</keyword>
<evidence type="ECO:0000256" key="3">
    <source>
        <dbReference type="PROSITE-ProRule" id="PRU00339"/>
    </source>
</evidence>
<evidence type="ECO:0000256" key="1">
    <source>
        <dbReference type="ARBA" id="ARBA00022737"/>
    </source>
</evidence>
<sequence length="500" mass="56679">MTENRFDRVDRIWLALLFVVAFTVFANTFGNGWTYDDFPVIVDNPDVRSLAAFLHDSHPGRPLRELTYLLDYRLFGYAPAGWHVQQIFWHALCGGLVYLLGRHLRIVHWAAGLAAFLFLLHPIQVEVVANLSHRKDSLALAFGLLAILAYFRFLERAKDGWGWLVGAVTCFGLALLGKQTAVVVPVLWLLSEMLGIAGPRRLLWSRPAWSLAIGSVAVLGGVWWLAGSGKGISLLASMRDTLAFKANYFGPFTVGIYYLTILKSWMFMGLKLLWPVKLAVEYTFPVAKRLADPWVLAGGAVLLAAGWWLWTGWRRRPVGCWLLLAGWFFFLPTANLIPMTYLAADRYFYAPLAFWSLLVAFVLQRLSLSRRAVVAVSLLVLAVLAGLSWRQCAVWRSPQTLWQRVIEVSPDSAFALNNMGNLALQRGDRKKAEEFYRRSVAVNPLNPTAHYNLGMLAEARGDLRQALEHYRDFARIDHPVYRKQLQALRQRLRYVYGIVL</sequence>
<keyword evidence="1" id="KW-0677">Repeat</keyword>
<dbReference type="AlphaFoldDB" id="A0A5D3WH05"/>
<dbReference type="Proteomes" id="UP000324159">
    <property type="component" value="Unassembled WGS sequence"/>
</dbReference>
<keyword evidence="6" id="KW-1185">Reference proteome</keyword>
<dbReference type="OrthoDB" id="5398497at2"/>
<dbReference type="Gene3D" id="1.25.40.10">
    <property type="entry name" value="Tetratricopeptide repeat domain"/>
    <property type="match status" value="1"/>
</dbReference>
<evidence type="ECO:0000256" key="2">
    <source>
        <dbReference type="ARBA" id="ARBA00022803"/>
    </source>
</evidence>